<dbReference type="AlphaFoldDB" id="L7FFU2"/>
<organism evidence="1 2">
    <name type="scientific">Streptomyces turgidiscabies (strain Car8)</name>
    <dbReference type="NCBI Taxonomy" id="698760"/>
    <lineage>
        <taxon>Bacteria</taxon>
        <taxon>Bacillati</taxon>
        <taxon>Actinomycetota</taxon>
        <taxon>Actinomycetes</taxon>
        <taxon>Kitasatosporales</taxon>
        <taxon>Streptomycetaceae</taxon>
        <taxon>Streptomyces</taxon>
    </lineage>
</organism>
<evidence type="ECO:0000313" key="2">
    <source>
        <dbReference type="Proteomes" id="UP000010931"/>
    </source>
</evidence>
<dbReference type="PATRIC" id="fig|698760.3.peg.1311"/>
<gene>
    <name evidence="1" type="ORF">STRTUCAR8_08633</name>
</gene>
<accession>L7FFU2</accession>
<reference evidence="1 2" key="1">
    <citation type="journal article" date="2011" name="Plasmid">
        <title>Streptomyces turgidiscabies Car8 contains a modular pathogenicity island that shares virulence genes with other actinobacterial plant pathogens.</title>
        <authorList>
            <person name="Huguet-Tapia J.C."/>
            <person name="Badger J.H."/>
            <person name="Loria R."/>
            <person name="Pettis G.S."/>
        </authorList>
    </citation>
    <scope>NUCLEOTIDE SEQUENCE [LARGE SCALE GENOMIC DNA]</scope>
    <source>
        <strain evidence="1 2">Car8</strain>
    </source>
</reference>
<proteinExistence type="predicted"/>
<keyword evidence="2" id="KW-1185">Reference proteome</keyword>
<comment type="caution">
    <text evidence="1">The sequence shown here is derived from an EMBL/GenBank/DDBJ whole genome shotgun (WGS) entry which is preliminary data.</text>
</comment>
<protein>
    <submittedName>
        <fullName evidence="1">Uncharacterized protein</fullName>
    </submittedName>
</protein>
<sequence length="89" mass="9736">MKTKTIRVNHFTVAALCRANPGEWQDVGEYNPSQSAWGVANTIRRAYLKAEDRRCAWTPAGAFEARHGLTEFGARVEARYVGGGGAPRG</sequence>
<evidence type="ECO:0000313" key="1">
    <source>
        <dbReference type="EMBL" id="ELP70054.1"/>
    </source>
</evidence>
<dbReference type="RefSeq" id="WP_006374680.1">
    <property type="nucleotide sequence ID" value="NZ_AEJB01000107.1"/>
</dbReference>
<name>L7FFU2_STRT8</name>
<dbReference type="EMBL" id="AEJB01000107">
    <property type="protein sequence ID" value="ELP70054.1"/>
    <property type="molecule type" value="Genomic_DNA"/>
</dbReference>
<dbReference type="Proteomes" id="UP000010931">
    <property type="component" value="Unassembled WGS sequence"/>
</dbReference>